<dbReference type="EMBL" id="JAGEUA010000007">
    <property type="protein sequence ID" value="KAL0969625.1"/>
    <property type="molecule type" value="Genomic_DNA"/>
</dbReference>
<organism evidence="3 4">
    <name type="scientific">Umbra pygmaea</name>
    <name type="common">Eastern mudminnow</name>
    <dbReference type="NCBI Taxonomy" id="75934"/>
    <lineage>
        <taxon>Eukaryota</taxon>
        <taxon>Metazoa</taxon>
        <taxon>Chordata</taxon>
        <taxon>Craniata</taxon>
        <taxon>Vertebrata</taxon>
        <taxon>Euteleostomi</taxon>
        <taxon>Actinopterygii</taxon>
        <taxon>Neopterygii</taxon>
        <taxon>Teleostei</taxon>
        <taxon>Protacanthopterygii</taxon>
        <taxon>Esociformes</taxon>
        <taxon>Umbridae</taxon>
        <taxon>Umbra</taxon>
    </lineage>
</organism>
<evidence type="ECO:0000313" key="3">
    <source>
        <dbReference type="EMBL" id="KAL0969625.1"/>
    </source>
</evidence>
<feature type="region of interest" description="Disordered" evidence="1">
    <location>
        <begin position="628"/>
        <end position="674"/>
    </location>
</feature>
<evidence type="ECO:0000256" key="1">
    <source>
        <dbReference type="SAM" id="MobiDB-lite"/>
    </source>
</evidence>
<keyword evidence="4" id="KW-1185">Reference proteome</keyword>
<dbReference type="Proteomes" id="UP001557470">
    <property type="component" value="Unassembled WGS sequence"/>
</dbReference>
<dbReference type="InterPro" id="IPR001005">
    <property type="entry name" value="SANT/Myb"/>
</dbReference>
<feature type="region of interest" description="Disordered" evidence="1">
    <location>
        <begin position="937"/>
        <end position="1009"/>
    </location>
</feature>
<feature type="region of interest" description="Disordered" evidence="1">
    <location>
        <begin position="773"/>
        <end position="913"/>
    </location>
</feature>
<dbReference type="CDD" id="cd00167">
    <property type="entry name" value="SANT"/>
    <property type="match status" value="1"/>
</dbReference>
<feature type="compositionally biased region" description="Polar residues" evidence="1">
    <location>
        <begin position="899"/>
        <end position="909"/>
    </location>
</feature>
<gene>
    <name evidence="3" type="ORF">UPYG_G00230000</name>
</gene>
<feature type="compositionally biased region" description="Basic residues" evidence="1">
    <location>
        <begin position="951"/>
        <end position="971"/>
    </location>
</feature>
<dbReference type="PANTHER" id="PTHR16124">
    <property type="entry name" value="MIS18-BINDING PROTEIN 1"/>
    <property type="match status" value="1"/>
</dbReference>
<feature type="domain" description="SANTA" evidence="2">
    <location>
        <begin position="409"/>
        <end position="492"/>
    </location>
</feature>
<dbReference type="AlphaFoldDB" id="A0ABD0WE49"/>
<dbReference type="SUPFAM" id="SSF46689">
    <property type="entry name" value="Homeodomain-like"/>
    <property type="match status" value="1"/>
</dbReference>
<dbReference type="PANTHER" id="PTHR16124:SF3">
    <property type="entry name" value="MIS18-BINDING PROTEIN 1"/>
    <property type="match status" value="1"/>
</dbReference>
<dbReference type="Gene3D" id="1.10.10.60">
    <property type="entry name" value="Homeodomain-like"/>
    <property type="match status" value="1"/>
</dbReference>
<name>A0ABD0WE49_UMBPY</name>
<dbReference type="Pfam" id="PF09133">
    <property type="entry name" value="SANTA"/>
    <property type="match status" value="1"/>
</dbReference>
<reference evidence="3 4" key="1">
    <citation type="submission" date="2024-06" db="EMBL/GenBank/DDBJ databases">
        <authorList>
            <person name="Pan Q."/>
            <person name="Wen M."/>
            <person name="Jouanno E."/>
            <person name="Zahm M."/>
            <person name="Klopp C."/>
            <person name="Cabau C."/>
            <person name="Louis A."/>
            <person name="Berthelot C."/>
            <person name="Parey E."/>
            <person name="Roest Crollius H."/>
            <person name="Montfort J."/>
            <person name="Robinson-Rechavi M."/>
            <person name="Bouchez O."/>
            <person name="Lampietro C."/>
            <person name="Lopez Roques C."/>
            <person name="Donnadieu C."/>
            <person name="Postlethwait J."/>
            <person name="Bobe J."/>
            <person name="Verreycken H."/>
            <person name="Guiguen Y."/>
        </authorList>
    </citation>
    <scope>NUCLEOTIDE SEQUENCE [LARGE SCALE GENOMIC DNA]</scope>
    <source>
        <strain evidence="3">Up_M1</strain>
        <tissue evidence="3">Testis</tissue>
    </source>
</reference>
<comment type="caution">
    <text evidence="3">The sequence shown here is derived from an EMBL/GenBank/DDBJ whole genome shotgun (WGS) entry which is preliminary data.</text>
</comment>
<feature type="compositionally biased region" description="Basic and acidic residues" evidence="1">
    <location>
        <begin position="812"/>
        <end position="827"/>
    </location>
</feature>
<evidence type="ECO:0000313" key="4">
    <source>
        <dbReference type="Proteomes" id="UP001557470"/>
    </source>
</evidence>
<proteinExistence type="predicted"/>
<dbReference type="InterPro" id="IPR015216">
    <property type="entry name" value="SANTA"/>
</dbReference>
<feature type="region of interest" description="Disordered" evidence="1">
    <location>
        <begin position="501"/>
        <end position="536"/>
    </location>
</feature>
<dbReference type="InterPro" id="IPR009057">
    <property type="entry name" value="Homeodomain-like_sf"/>
</dbReference>
<feature type="compositionally biased region" description="Basic and acidic residues" evidence="1">
    <location>
        <begin position="790"/>
        <end position="800"/>
    </location>
</feature>
<accession>A0ABD0WE49</accession>
<evidence type="ECO:0000259" key="2">
    <source>
        <dbReference type="Pfam" id="PF09133"/>
    </source>
</evidence>
<feature type="region of interest" description="Disordered" evidence="1">
    <location>
        <begin position="306"/>
        <end position="331"/>
    </location>
</feature>
<dbReference type="InterPro" id="IPR039110">
    <property type="entry name" value="KNL2-like"/>
</dbReference>
<protein>
    <recommendedName>
        <fullName evidence="2">SANTA domain-containing protein</fullName>
    </recommendedName>
</protein>
<sequence length="1252" mass="140273">MNYLLRHNLDGVFYEEDSPGRVPSQNLECKQVTESPANVFARMKARVRMERLPVESKGSNAEKPISEERDRQFNLIRKINQPWVNCKQKENNFKEFTHKSEALSLSLGKSPNKGFPYSHFLQNTPTKGLPSDTISVSLSPLKVVSHLKERNSITLSEQSEPMTLSLRKPLRKALAHPHNIIHKQDFQGLPTKVMGSGASIPTNRNTPIIGPAPLAFSTQSAQRAFSYPHAPFKANHIQQQAFPKDVQCGLEATIMPVSRSESADGGKMEPNDIVHEEFVVKSPILDQRPSHDFTASDIFVLKENRRKEQYHHRRPDSISGGSGQYQSTPACVTGGKTENAIEKDTFVYQAVPSDLSDPSCDPPSPRHLPGLVHDPLLQLSPKIYLPRKREAVFHAKPTVVSTGSNAKSIKLRHWTLKSRSNSLYVEGIRVDDKMPWHSNIITERISQNVLMTISGSTYVLEGQMDADFSKTELPANLLKKFIFGFPKNWKELLEGFLSMPKGESKATSRDQKLKATKRSSSTSQKTKRSVSCRNTSSATFSRSGRLLKPPLEYWKGARVILDCDMNVTIHDGYNDFSIHNSEQSTPVARVMSHAPKKSAKIRLPPAEENRQVDSSEEEAVPVRKVKAYHRPPKPGEIPSHTAPKSLRCRAEDNDPCNGAESLPPQMCISGDVPERMGPTRVTILRSRGKAEPDVHSDPGSQSLNTLRFSRRRPIKLSSGEESPELLLGKQITKFQNSEHPRVLVMKMPAKQLDNFKLKPSVTERRVLRHNGSATGVRWNRIQDSEGDSSSESRSDEEAAQKRPKAKASYLQRDLRKIDSESDEDSPKKGPKANAVKSGPLSPRVTRTRGRLLGDSGMALGRLLTSPDDLERDYRKTDSKSTSDDYVQKKRSKAKAVTSGALNPQVTRTSGRLLGDSVMTLSGLSTSPDDLQRELTKMSQSDNDFDDDAQKQRSKAKVVKLQHVNPRGKRTPGRVLEDDTQSTKRAGPQNSSGKSSRCAVQWEESKEHPEQWTEAELLRLNEAVTSIPKHVNDFWTKVAWLVSTRSAGDCQEQYNAQALTCQNTVRAKKEKKVPQKEEACVKPSWITAKKGTLKRKQQVRNLLDHMPKDEHDDIFNSSPMQNKRIKLPTVSPNGAEDVLMRSVYDPQTPGSSGFPSVKTPQCLHITPGMMALGNRNDDDKYIYQLQKRMKKCQVKPNLVGATSKYSPTPATKRVIKRCNTENDSSFVVWEMFPDKDVSVESGEEEDFYFVDED</sequence>
<feature type="compositionally biased region" description="Basic and acidic residues" evidence="1">
    <location>
        <begin position="871"/>
        <end position="887"/>
    </location>
</feature>
<feature type="compositionally biased region" description="Basic and acidic residues" evidence="1">
    <location>
        <begin position="502"/>
        <end position="513"/>
    </location>
</feature>